<dbReference type="EMBL" id="MQUA01000013">
    <property type="protein sequence ID" value="PQB06347.1"/>
    <property type="molecule type" value="Genomic_DNA"/>
</dbReference>
<dbReference type="HAMAP" id="MF_00693">
    <property type="entry name" value="Transcrip_reg_TACO1"/>
    <property type="match status" value="1"/>
</dbReference>
<evidence type="ECO:0000256" key="2">
    <source>
        <dbReference type="ARBA" id="ARBA00022490"/>
    </source>
</evidence>
<keyword evidence="4 6" id="KW-0238">DNA-binding</keyword>
<dbReference type="InterPro" id="IPR002876">
    <property type="entry name" value="Transcrip_reg_TACO1-like"/>
</dbReference>
<sequence length="238" mass="26848">MGRAFELRKGRKMKRWSAMAKTFTRIGKDIVMAIKDGGPNVETNSRLRAVIQNAKAANMPKENVERAIKKASDKDTANYKEVLFEGYAPHGVAIVVETATDNNNRTVANVRAAFNKCDGNLGTSGSVVFMFDHVCTFTIKKEDITVDLEELELEIIDFEVEEIFDDEEGVIIYAPFEQFGSLQTYFEENNIEILSSGFERIPATTTKLNEEQQADVDKLLEKLDEDDDVQNVYHSMES</sequence>
<dbReference type="Gene3D" id="1.10.10.200">
    <property type="match status" value="1"/>
</dbReference>
<evidence type="ECO:0000256" key="4">
    <source>
        <dbReference type="ARBA" id="ARBA00023125"/>
    </source>
</evidence>
<feature type="domain" description="TACO1/YebC-like second and third" evidence="7">
    <location>
        <begin position="79"/>
        <end position="235"/>
    </location>
</feature>
<dbReference type="NCBIfam" id="TIGR01033">
    <property type="entry name" value="YebC/PmpR family DNA-binding transcriptional regulator"/>
    <property type="match status" value="1"/>
</dbReference>
<dbReference type="RefSeq" id="WP_104808598.1">
    <property type="nucleotide sequence ID" value="NZ_MQUA01000013.1"/>
</dbReference>
<dbReference type="InterPro" id="IPR049083">
    <property type="entry name" value="TACO1_YebC_N"/>
</dbReference>
<proteinExistence type="inferred from homology"/>
<comment type="caution">
    <text evidence="9">The sequence shown here is derived from an EMBL/GenBank/DDBJ whole genome shotgun (WGS) entry which is preliminary data.</text>
</comment>
<dbReference type="NCBIfam" id="NF009044">
    <property type="entry name" value="PRK12378.1"/>
    <property type="match status" value="1"/>
</dbReference>
<dbReference type="GO" id="GO:0005829">
    <property type="term" value="C:cytosol"/>
    <property type="evidence" value="ECO:0007669"/>
    <property type="project" value="TreeGrafter"/>
</dbReference>
<keyword evidence="3 6" id="KW-0805">Transcription regulation</keyword>
<dbReference type="Pfam" id="PF20772">
    <property type="entry name" value="TACO1_YebC_N"/>
    <property type="match status" value="1"/>
</dbReference>
<dbReference type="InterPro" id="IPR017856">
    <property type="entry name" value="Integrase-like_N"/>
</dbReference>
<dbReference type="Proteomes" id="UP000239522">
    <property type="component" value="Unassembled WGS sequence"/>
</dbReference>
<evidence type="ECO:0000256" key="6">
    <source>
        <dbReference type="HAMAP-Rule" id="MF_00693"/>
    </source>
</evidence>
<name>A0A2S7KUQ5_9FLAO</name>
<evidence type="ECO:0000256" key="1">
    <source>
        <dbReference type="ARBA" id="ARBA00008724"/>
    </source>
</evidence>
<dbReference type="GO" id="GO:0003677">
    <property type="term" value="F:DNA binding"/>
    <property type="evidence" value="ECO:0007669"/>
    <property type="project" value="UniProtKB-UniRule"/>
</dbReference>
<organism evidence="9 10">
    <name type="scientific">Polaribacter filamentus</name>
    <dbReference type="NCBI Taxonomy" id="53483"/>
    <lineage>
        <taxon>Bacteria</taxon>
        <taxon>Pseudomonadati</taxon>
        <taxon>Bacteroidota</taxon>
        <taxon>Flavobacteriia</taxon>
        <taxon>Flavobacteriales</taxon>
        <taxon>Flavobacteriaceae</taxon>
    </lineage>
</organism>
<keyword evidence="5 6" id="KW-0804">Transcription</keyword>
<dbReference type="SUPFAM" id="SSF75625">
    <property type="entry name" value="YebC-like"/>
    <property type="match status" value="1"/>
</dbReference>
<reference evidence="9 10" key="1">
    <citation type="submission" date="2016-11" db="EMBL/GenBank/DDBJ databases">
        <title>Trade-off between light-utilization and light-protection in marine flavobacteria.</title>
        <authorList>
            <person name="Kumagai Y."/>
        </authorList>
    </citation>
    <scope>NUCLEOTIDE SEQUENCE [LARGE SCALE GENOMIC DNA]</scope>
    <source>
        <strain evidence="9 10">ATCC 700397</strain>
    </source>
</reference>
<protein>
    <recommendedName>
        <fullName evidence="6">Probable transcriptional regulatory protein BST83_03515</fullName>
    </recommendedName>
</protein>
<evidence type="ECO:0000256" key="5">
    <source>
        <dbReference type="ARBA" id="ARBA00023163"/>
    </source>
</evidence>
<evidence type="ECO:0000259" key="7">
    <source>
        <dbReference type="Pfam" id="PF01709"/>
    </source>
</evidence>
<evidence type="ECO:0000259" key="8">
    <source>
        <dbReference type="Pfam" id="PF20772"/>
    </source>
</evidence>
<dbReference type="InterPro" id="IPR048300">
    <property type="entry name" value="TACO1_YebC-like_2nd/3rd_dom"/>
</dbReference>
<dbReference type="AlphaFoldDB" id="A0A2S7KUQ5"/>
<keyword evidence="2 6" id="KW-0963">Cytoplasm</keyword>
<dbReference type="PANTHER" id="PTHR12532:SF6">
    <property type="entry name" value="TRANSCRIPTIONAL REGULATORY PROTEIN YEBC-RELATED"/>
    <property type="match status" value="1"/>
</dbReference>
<dbReference type="Gene3D" id="3.30.70.980">
    <property type="match status" value="2"/>
</dbReference>
<dbReference type="NCBIfam" id="NF001030">
    <property type="entry name" value="PRK00110.1"/>
    <property type="match status" value="1"/>
</dbReference>
<evidence type="ECO:0000313" key="9">
    <source>
        <dbReference type="EMBL" id="PQB06347.1"/>
    </source>
</evidence>
<gene>
    <name evidence="9" type="ORF">BST83_03515</name>
</gene>
<dbReference type="InterPro" id="IPR026564">
    <property type="entry name" value="Transcrip_reg_TACO1-like_dom3"/>
</dbReference>
<dbReference type="InterPro" id="IPR029072">
    <property type="entry name" value="YebC-like"/>
</dbReference>
<dbReference type="FunFam" id="1.10.10.200:FF:000004">
    <property type="entry name" value="Probable transcriptional regulatory protein BSBG_02618"/>
    <property type="match status" value="1"/>
</dbReference>
<evidence type="ECO:0000256" key="3">
    <source>
        <dbReference type="ARBA" id="ARBA00023015"/>
    </source>
</evidence>
<evidence type="ECO:0000313" key="10">
    <source>
        <dbReference type="Proteomes" id="UP000239522"/>
    </source>
</evidence>
<accession>A0A2S7KUQ5</accession>
<dbReference type="PANTHER" id="PTHR12532">
    <property type="entry name" value="TRANSLATIONAL ACTIVATOR OF CYTOCHROME C OXIDASE 1"/>
    <property type="match status" value="1"/>
</dbReference>
<comment type="similarity">
    <text evidence="1 6">Belongs to the TACO1 family.</text>
</comment>
<dbReference type="OrthoDB" id="9781053at2"/>
<keyword evidence="10" id="KW-1185">Reference proteome</keyword>
<dbReference type="GO" id="GO:0006355">
    <property type="term" value="P:regulation of DNA-templated transcription"/>
    <property type="evidence" value="ECO:0007669"/>
    <property type="project" value="UniProtKB-UniRule"/>
</dbReference>
<comment type="subcellular location">
    <subcellularLocation>
        <location evidence="6">Cytoplasm</location>
    </subcellularLocation>
</comment>
<dbReference type="Pfam" id="PF01709">
    <property type="entry name" value="Transcrip_reg"/>
    <property type="match status" value="1"/>
</dbReference>
<feature type="domain" description="TACO1/YebC-like N-terminal" evidence="8">
    <location>
        <begin position="4"/>
        <end position="73"/>
    </location>
</feature>